<name>A0A7J8IDS0_MOLMO</name>
<dbReference type="Gene3D" id="6.10.140.140">
    <property type="match status" value="1"/>
</dbReference>
<protein>
    <submittedName>
        <fullName evidence="2">Zinc finger protein 879</fullName>
    </submittedName>
</protein>
<reference evidence="2 3" key="1">
    <citation type="journal article" date="2020" name="Nature">
        <title>Six reference-quality genomes reveal evolution of bat adaptations.</title>
        <authorList>
            <person name="Jebb D."/>
            <person name="Huang Z."/>
            <person name="Pippel M."/>
            <person name="Hughes G.M."/>
            <person name="Lavrichenko K."/>
            <person name="Devanna P."/>
            <person name="Winkler S."/>
            <person name="Jermiin L.S."/>
            <person name="Skirmuntt E.C."/>
            <person name="Katzourakis A."/>
            <person name="Burkitt-Gray L."/>
            <person name="Ray D.A."/>
            <person name="Sullivan K.A.M."/>
            <person name="Roscito J.G."/>
            <person name="Kirilenko B.M."/>
            <person name="Davalos L.M."/>
            <person name="Corthals A.P."/>
            <person name="Power M.L."/>
            <person name="Jones G."/>
            <person name="Ransome R.D."/>
            <person name="Dechmann D.K.N."/>
            <person name="Locatelli A.G."/>
            <person name="Puechmaille S.J."/>
            <person name="Fedrigo O."/>
            <person name="Jarvis E.D."/>
            <person name="Hiller M."/>
            <person name="Vernes S.C."/>
            <person name="Myers E.W."/>
            <person name="Teeling E.C."/>
        </authorList>
    </citation>
    <scope>NUCLEOTIDE SEQUENCE [LARGE SCALE GENOMIC DNA]</scope>
    <source>
        <strain evidence="2">MMolMol1</strain>
        <tissue evidence="2">Muscle</tissue>
    </source>
</reference>
<proteinExistence type="predicted"/>
<dbReference type="PANTHER" id="PTHR23232">
    <property type="entry name" value="KRAB DOMAIN C2H2 ZINC FINGER"/>
    <property type="match status" value="1"/>
</dbReference>
<evidence type="ECO:0000259" key="1">
    <source>
        <dbReference type="PROSITE" id="PS50805"/>
    </source>
</evidence>
<accession>A0A7J8IDS0</accession>
<keyword evidence="3" id="KW-1185">Reference proteome</keyword>
<dbReference type="InterPro" id="IPR036051">
    <property type="entry name" value="KRAB_dom_sf"/>
</dbReference>
<feature type="domain" description="KRAB" evidence="1">
    <location>
        <begin position="14"/>
        <end position="85"/>
    </location>
</feature>
<comment type="caution">
    <text evidence="2">The sequence shown here is derived from an EMBL/GenBank/DDBJ whole genome shotgun (WGS) entry which is preliminary data.</text>
</comment>
<dbReference type="CDD" id="cd07765">
    <property type="entry name" value="KRAB_A-box"/>
    <property type="match status" value="1"/>
</dbReference>
<organism evidence="2 3">
    <name type="scientific">Molossus molossus</name>
    <name type="common">Pallas' mastiff bat</name>
    <name type="synonym">Vespertilio molossus</name>
    <dbReference type="NCBI Taxonomy" id="27622"/>
    <lineage>
        <taxon>Eukaryota</taxon>
        <taxon>Metazoa</taxon>
        <taxon>Chordata</taxon>
        <taxon>Craniata</taxon>
        <taxon>Vertebrata</taxon>
        <taxon>Euteleostomi</taxon>
        <taxon>Mammalia</taxon>
        <taxon>Eutheria</taxon>
        <taxon>Laurasiatheria</taxon>
        <taxon>Chiroptera</taxon>
        <taxon>Yangochiroptera</taxon>
        <taxon>Molossidae</taxon>
        <taxon>Molossus</taxon>
    </lineage>
</organism>
<dbReference type="InterPro" id="IPR001909">
    <property type="entry name" value="KRAB"/>
</dbReference>
<dbReference type="InterPro" id="IPR050169">
    <property type="entry name" value="Krueppel_C2H2_ZnF"/>
</dbReference>
<sequence length="176" mass="19831">MATKLLPAQAQDSVTFSDVAVLFSWDEWLCLDSVQRTLYREVMLENYNTLVSLGIMSSKPKVIFQLQQGEDFCMVENEISHGAFLETYLLLGHDLSRDHSIAGHCHSRPAPASSSTRHWPSILPACCLMMTRRILCRTAWRLCSLPRRPSINTFAKPCLCPPQTLCNLSILGTQCE</sequence>
<dbReference type="PANTHER" id="PTHR23232:SF142">
    <property type="entry name" value="GASTRULA ZINC FINGER PROTEIN XLCGF57.1-LIKE-RELATED"/>
    <property type="match status" value="1"/>
</dbReference>
<evidence type="ECO:0000313" key="3">
    <source>
        <dbReference type="Proteomes" id="UP000550707"/>
    </source>
</evidence>
<dbReference type="SUPFAM" id="SSF109640">
    <property type="entry name" value="KRAB domain (Kruppel-associated box)"/>
    <property type="match status" value="1"/>
</dbReference>
<dbReference type="Pfam" id="PF01352">
    <property type="entry name" value="KRAB"/>
    <property type="match status" value="1"/>
</dbReference>
<dbReference type="PROSITE" id="PS50805">
    <property type="entry name" value="KRAB"/>
    <property type="match status" value="1"/>
</dbReference>
<dbReference type="EMBL" id="JACASF010000004">
    <property type="protein sequence ID" value="KAF6482806.1"/>
    <property type="molecule type" value="Genomic_DNA"/>
</dbReference>
<evidence type="ECO:0000313" key="2">
    <source>
        <dbReference type="EMBL" id="KAF6482806.1"/>
    </source>
</evidence>
<dbReference type="SMART" id="SM00349">
    <property type="entry name" value="KRAB"/>
    <property type="match status" value="1"/>
</dbReference>
<gene>
    <name evidence="2" type="ORF">HJG59_020220</name>
</gene>
<dbReference type="GO" id="GO:0006355">
    <property type="term" value="P:regulation of DNA-templated transcription"/>
    <property type="evidence" value="ECO:0007669"/>
    <property type="project" value="InterPro"/>
</dbReference>
<dbReference type="Proteomes" id="UP000550707">
    <property type="component" value="Unassembled WGS sequence"/>
</dbReference>
<dbReference type="AlphaFoldDB" id="A0A7J8IDS0"/>